<protein>
    <submittedName>
        <fullName evidence="1">Uncharacterized protein</fullName>
    </submittedName>
</protein>
<reference evidence="1" key="1">
    <citation type="submission" date="2019-06" db="EMBL/GenBank/DDBJ databases">
        <authorList>
            <person name="Gan P."/>
            <person name="Shirasu K."/>
        </authorList>
    </citation>
    <scope>NUCLEOTIDE SEQUENCE [LARGE SCALE GENOMIC DNA]</scope>
    <source>
        <strain evidence="1">CAD2</strain>
    </source>
</reference>
<organism evidence="1 2">
    <name type="scientific">Colletotrichum siamense</name>
    <name type="common">Anthracnose fungus</name>
    <dbReference type="NCBI Taxonomy" id="690259"/>
    <lineage>
        <taxon>Eukaryota</taxon>
        <taxon>Fungi</taxon>
        <taxon>Dikarya</taxon>
        <taxon>Ascomycota</taxon>
        <taxon>Pezizomycotina</taxon>
        <taxon>Sordariomycetes</taxon>
        <taxon>Hypocreomycetidae</taxon>
        <taxon>Glomerellales</taxon>
        <taxon>Glomerellaceae</taxon>
        <taxon>Colletotrichum</taxon>
        <taxon>Colletotrichum gloeosporioides species complex</taxon>
    </lineage>
</organism>
<dbReference type="AlphaFoldDB" id="A0A9P5BM15"/>
<dbReference type="Proteomes" id="UP000711996">
    <property type="component" value="Unassembled WGS sequence"/>
</dbReference>
<accession>A0A9P5BM15</accession>
<evidence type="ECO:0000313" key="1">
    <source>
        <dbReference type="EMBL" id="KAF4840734.1"/>
    </source>
</evidence>
<sequence>MDGQLSVTARPVVTYLKAEANWRMHINFYVGTAKVRAFPTHPTKRHPSFLRPTWKVYGVLGVDLPPYQPRI</sequence>
<proteinExistence type="predicted"/>
<dbReference type="EMBL" id="QPMT01000119">
    <property type="protein sequence ID" value="KAF4840734.1"/>
    <property type="molecule type" value="Genomic_DNA"/>
</dbReference>
<evidence type="ECO:0000313" key="2">
    <source>
        <dbReference type="Proteomes" id="UP000711996"/>
    </source>
</evidence>
<name>A0A9P5BM15_COLSI</name>
<gene>
    <name evidence="1" type="ORF">CGCSCA2_v014991</name>
</gene>
<keyword evidence="2" id="KW-1185">Reference proteome</keyword>
<dbReference type="OrthoDB" id="10285606at2759"/>
<comment type="caution">
    <text evidence="1">The sequence shown here is derived from an EMBL/GenBank/DDBJ whole genome shotgun (WGS) entry which is preliminary data.</text>
</comment>